<dbReference type="InterPro" id="IPR012337">
    <property type="entry name" value="RNaseH-like_sf"/>
</dbReference>
<organism evidence="2 3">
    <name type="scientific">Trachymyrmex cornetzi</name>
    <dbReference type="NCBI Taxonomy" id="471704"/>
    <lineage>
        <taxon>Eukaryota</taxon>
        <taxon>Metazoa</taxon>
        <taxon>Ecdysozoa</taxon>
        <taxon>Arthropoda</taxon>
        <taxon>Hexapoda</taxon>
        <taxon>Insecta</taxon>
        <taxon>Pterygota</taxon>
        <taxon>Neoptera</taxon>
        <taxon>Endopterygota</taxon>
        <taxon>Hymenoptera</taxon>
        <taxon>Apocrita</taxon>
        <taxon>Aculeata</taxon>
        <taxon>Formicoidea</taxon>
        <taxon>Formicidae</taxon>
        <taxon>Myrmicinae</taxon>
        <taxon>Trachymyrmex</taxon>
    </lineage>
</organism>
<proteinExistence type="predicted"/>
<dbReference type="CDD" id="cd09276">
    <property type="entry name" value="Rnase_HI_RT_non_LTR"/>
    <property type="match status" value="1"/>
</dbReference>
<dbReference type="InterPro" id="IPR036691">
    <property type="entry name" value="Endo/exonu/phosph_ase_sf"/>
</dbReference>
<dbReference type="AlphaFoldDB" id="A0A151IY91"/>
<dbReference type="InterPro" id="IPR005135">
    <property type="entry name" value="Endo/exonuclease/phosphatase"/>
</dbReference>
<dbReference type="Pfam" id="PF14529">
    <property type="entry name" value="Exo_endo_phos_2"/>
    <property type="match status" value="1"/>
</dbReference>
<evidence type="ECO:0000313" key="3">
    <source>
        <dbReference type="Proteomes" id="UP000078492"/>
    </source>
</evidence>
<accession>A0A151IY91</accession>
<dbReference type="GO" id="GO:0003824">
    <property type="term" value="F:catalytic activity"/>
    <property type="evidence" value="ECO:0007669"/>
    <property type="project" value="InterPro"/>
</dbReference>
<dbReference type="Gene3D" id="3.30.420.10">
    <property type="entry name" value="Ribonuclease H-like superfamily/Ribonuclease H"/>
    <property type="match status" value="1"/>
</dbReference>
<dbReference type="SUPFAM" id="SSF56219">
    <property type="entry name" value="DNase I-like"/>
    <property type="match status" value="1"/>
</dbReference>
<dbReference type="InterPro" id="IPR036397">
    <property type="entry name" value="RNaseH_sf"/>
</dbReference>
<gene>
    <name evidence="2" type="ORF">ALC57_14595</name>
</gene>
<sequence>MSYLPVPQILYWNCVLGKKAEIEKLSKSFDIIFLAETCIKVNHDFRIRGFDCLRMDANMADIRGMIVLIRNPIIYSFLDLSSMIDCSFEALGIKIPFNNSHLFLIGVYRHSNVRVSNFAISALTSFVADHHFSILLGDFNAHHPMWGGTRSNRVGRALVECINEQHLVVLNPPSSPTYLSFFPYYTSTINLIIASPHISSFCEALVLPDLHGSEVRVNCLVKTTSVFSYKIKLSKTQWEEGVAPTPVGVIGGVQSSRDQSGSPREEVKHYLINNSKIISQTVNSIPSDDPITQYNTFLALIAVSYERFSPLKPPLHTRSSRSTPSFRGPPPAPWWTPDCTEAIRNRGSALRVFKHNPSLDNYIYYRSVVSQSYKILRRTKRAGWKAHPHMLLTIYRSRLRASIEYSAHIFGTMTNERTRALQVIQNHALRLCFGYCVSTPLNVVHAEAMELFLPLRFHLFASRYFLKISSVTDHPVVLKLYELCDLAAGMNNMNYLHAHFPAALLFQQMQIFRNIVDRSYTLPNFRHSFSSSFISCSYSSLSTPSLETLDHLPNPCAQAAFDQEFSHLTAVSTVFYTVGSKVDHSTHVGAAVLIPQLQGELMYKLSSYTSIFSAEAFAIYNAITTAIDPQLSKAMIVTDSRSVLEAIKGTCIRTNNYLILLIKARLEEAENEGTCIQFI</sequence>
<reference evidence="2 3" key="1">
    <citation type="submission" date="2015-09" db="EMBL/GenBank/DDBJ databases">
        <title>Trachymyrmex cornetzi WGS genome.</title>
        <authorList>
            <person name="Nygaard S."/>
            <person name="Hu H."/>
            <person name="Boomsma J."/>
            <person name="Zhang G."/>
        </authorList>
    </citation>
    <scope>NUCLEOTIDE SEQUENCE [LARGE SCALE GENOMIC DNA]</scope>
    <source>
        <strain evidence="2">Tcor2-1</strain>
        <tissue evidence="2">Whole body</tissue>
    </source>
</reference>
<feature type="domain" description="Endonuclease/exonuclease/phosphatase" evidence="1">
    <location>
        <begin position="104"/>
        <end position="201"/>
    </location>
</feature>
<evidence type="ECO:0000259" key="1">
    <source>
        <dbReference type="Pfam" id="PF14529"/>
    </source>
</evidence>
<protein>
    <recommendedName>
        <fullName evidence="1">Endonuclease/exonuclease/phosphatase domain-containing protein</fullName>
    </recommendedName>
</protein>
<keyword evidence="3" id="KW-1185">Reference proteome</keyword>
<dbReference type="PANTHER" id="PTHR33273:SF2">
    <property type="entry name" value="ENDONUCLEASE_EXONUCLEASE_PHOSPHATASE DOMAIN-CONTAINING PROTEIN"/>
    <property type="match status" value="1"/>
</dbReference>
<dbReference type="Proteomes" id="UP000078492">
    <property type="component" value="Unassembled WGS sequence"/>
</dbReference>
<dbReference type="Gene3D" id="3.60.10.10">
    <property type="entry name" value="Endonuclease/exonuclease/phosphatase"/>
    <property type="match status" value="1"/>
</dbReference>
<dbReference type="SUPFAM" id="SSF53098">
    <property type="entry name" value="Ribonuclease H-like"/>
    <property type="match status" value="1"/>
</dbReference>
<evidence type="ECO:0000313" key="2">
    <source>
        <dbReference type="EMBL" id="KYN13209.1"/>
    </source>
</evidence>
<dbReference type="EMBL" id="KQ980778">
    <property type="protein sequence ID" value="KYN13209.1"/>
    <property type="molecule type" value="Genomic_DNA"/>
</dbReference>
<dbReference type="GO" id="GO:0003676">
    <property type="term" value="F:nucleic acid binding"/>
    <property type="evidence" value="ECO:0007669"/>
    <property type="project" value="InterPro"/>
</dbReference>
<dbReference type="STRING" id="471704.A0A151IY91"/>
<dbReference type="PANTHER" id="PTHR33273">
    <property type="entry name" value="DOMAIN-CONTAINING PROTEIN, PUTATIVE-RELATED"/>
    <property type="match status" value="1"/>
</dbReference>
<name>A0A151IY91_9HYME</name>